<feature type="region of interest" description="Disordered" evidence="1">
    <location>
        <begin position="76"/>
        <end position="96"/>
    </location>
</feature>
<evidence type="ECO:0000256" key="1">
    <source>
        <dbReference type="SAM" id="MobiDB-lite"/>
    </source>
</evidence>
<name>A0A061RCK4_9CHLO</name>
<organism evidence="2">
    <name type="scientific">Tetraselmis sp. GSL018</name>
    <dbReference type="NCBI Taxonomy" id="582737"/>
    <lineage>
        <taxon>Eukaryota</taxon>
        <taxon>Viridiplantae</taxon>
        <taxon>Chlorophyta</taxon>
        <taxon>core chlorophytes</taxon>
        <taxon>Chlorodendrophyceae</taxon>
        <taxon>Chlorodendrales</taxon>
        <taxon>Chlorodendraceae</taxon>
        <taxon>Tetraselmis</taxon>
    </lineage>
</organism>
<evidence type="ECO:0000313" key="2">
    <source>
        <dbReference type="EMBL" id="JAC68231.1"/>
    </source>
</evidence>
<feature type="non-terminal residue" evidence="2">
    <location>
        <position position="1"/>
    </location>
</feature>
<dbReference type="EMBL" id="GBEZ01018181">
    <property type="protein sequence ID" value="JAC68231.1"/>
    <property type="molecule type" value="Transcribed_RNA"/>
</dbReference>
<reference evidence="2" key="1">
    <citation type="submission" date="2014-05" db="EMBL/GenBank/DDBJ databases">
        <title>The transcriptome of the halophilic microalga Tetraselmis sp. GSL018 isolated from the Great Salt Lake, Utah.</title>
        <authorList>
            <person name="Jinkerson R.E."/>
            <person name="D'Adamo S."/>
            <person name="Posewitz M.C."/>
        </authorList>
    </citation>
    <scope>NUCLEOTIDE SEQUENCE</scope>
    <source>
        <strain evidence="2">GSL018</strain>
    </source>
</reference>
<gene>
    <name evidence="2" type="ORF">TSPGSL018_9216</name>
</gene>
<accession>A0A061RCK4</accession>
<protein>
    <submittedName>
        <fullName evidence="2">Uncharacterized protein</fullName>
    </submittedName>
</protein>
<proteinExistence type="predicted"/>
<sequence length="96" mass="10728">LRQHRSPRPLFPSKGFFFMGPLLDHPKYTVSASIHYQLNTILPRLSSSKLYACFFYLGNPCTEPCLVPKLCPKNTPRSGADVNQSPSPSAPPWHSS</sequence>
<dbReference type="AlphaFoldDB" id="A0A061RCK4"/>
<feature type="non-terminal residue" evidence="2">
    <location>
        <position position="96"/>
    </location>
</feature>